<protein>
    <submittedName>
        <fullName evidence="3">MarR family winged helix-turn-helix transcriptional regulator</fullName>
    </submittedName>
</protein>
<dbReference type="PANTHER" id="PTHR33164">
    <property type="entry name" value="TRANSCRIPTIONAL REGULATOR, MARR FAMILY"/>
    <property type="match status" value="1"/>
</dbReference>
<dbReference type="Proteomes" id="UP001500731">
    <property type="component" value="Unassembled WGS sequence"/>
</dbReference>
<comment type="caution">
    <text evidence="3">The sequence shown here is derived from an EMBL/GenBank/DDBJ whole genome shotgun (WGS) entry which is preliminary data.</text>
</comment>
<accession>A0ABP8PL70</accession>
<dbReference type="InterPro" id="IPR036388">
    <property type="entry name" value="WH-like_DNA-bd_sf"/>
</dbReference>
<dbReference type="InterPro" id="IPR036390">
    <property type="entry name" value="WH_DNA-bd_sf"/>
</dbReference>
<dbReference type="PANTHER" id="PTHR33164:SF99">
    <property type="entry name" value="MARR FAMILY REGULATORY PROTEIN"/>
    <property type="match status" value="1"/>
</dbReference>
<dbReference type="InterPro" id="IPR000835">
    <property type="entry name" value="HTH_MarR-typ"/>
</dbReference>
<feature type="compositionally biased region" description="Polar residues" evidence="1">
    <location>
        <begin position="166"/>
        <end position="179"/>
    </location>
</feature>
<proteinExistence type="predicted"/>
<sequence length="179" mass="19288">MTRLVAMTDPARSDPFDPEELDTWSSLATLLEWLPAALDAQLTRDSGISHFEFGVLFALAQAEQRTLRMSELAGYANSTLSRLSRAVARLERRGWVRRAPDPRDGRITIAELTDAGADAVRDATPGHVALVRRLVFAPLTRAQAAQLGASARRISAAIHADGQWRPPTSTGATASNSAG</sequence>
<dbReference type="InterPro" id="IPR039422">
    <property type="entry name" value="MarR/SlyA-like"/>
</dbReference>
<evidence type="ECO:0000313" key="4">
    <source>
        <dbReference type="Proteomes" id="UP001500731"/>
    </source>
</evidence>
<feature type="domain" description="HTH marR-type" evidence="2">
    <location>
        <begin position="1"/>
        <end position="156"/>
    </location>
</feature>
<evidence type="ECO:0000313" key="3">
    <source>
        <dbReference type="EMBL" id="GAA4488149.1"/>
    </source>
</evidence>
<reference evidence="4" key="1">
    <citation type="journal article" date="2019" name="Int. J. Syst. Evol. Microbiol.">
        <title>The Global Catalogue of Microorganisms (GCM) 10K type strain sequencing project: providing services to taxonomists for standard genome sequencing and annotation.</title>
        <authorList>
            <consortium name="The Broad Institute Genomics Platform"/>
            <consortium name="The Broad Institute Genome Sequencing Center for Infectious Disease"/>
            <person name="Wu L."/>
            <person name="Ma J."/>
        </authorList>
    </citation>
    <scope>NUCLEOTIDE SEQUENCE [LARGE SCALE GENOMIC DNA]</scope>
    <source>
        <strain evidence="4">JCM 17839</strain>
    </source>
</reference>
<keyword evidence="4" id="KW-1185">Reference proteome</keyword>
<name>A0ABP8PL70_9MICO</name>
<evidence type="ECO:0000256" key="1">
    <source>
        <dbReference type="SAM" id="MobiDB-lite"/>
    </source>
</evidence>
<organism evidence="3 4">
    <name type="scientific">Microbacterium panaciterrae</name>
    <dbReference type="NCBI Taxonomy" id="985759"/>
    <lineage>
        <taxon>Bacteria</taxon>
        <taxon>Bacillati</taxon>
        <taxon>Actinomycetota</taxon>
        <taxon>Actinomycetes</taxon>
        <taxon>Micrococcales</taxon>
        <taxon>Microbacteriaceae</taxon>
        <taxon>Microbacterium</taxon>
    </lineage>
</organism>
<dbReference type="Gene3D" id="1.10.10.10">
    <property type="entry name" value="Winged helix-like DNA-binding domain superfamily/Winged helix DNA-binding domain"/>
    <property type="match status" value="1"/>
</dbReference>
<feature type="region of interest" description="Disordered" evidence="1">
    <location>
        <begin position="159"/>
        <end position="179"/>
    </location>
</feature>
<dbReference type="EMBL" id="BAABGP010000018">
    <property type="protein sequence ID" value="GAA4488149.1"/>
    <property type="molecule type" value="Genomic_DNA"/>
</dbReference>
<dbReference type="SUPFAM" id="SSF46785">
    <property type="entry name" value="Winged helix' DNA-binding domain"/>
    <property type="match status" value="1"/>
</dbReference>
<evidence type="ECO:0000259" key="2">
    <source>
        <dbReference type="PROSITE" id="PS50995"/>
    </source>
</evidence>
<dbReference type="Pfam" id="PF12802">
    <property type="entry name" value="MarR_2"/>
    <property type="match status" value="1"/>
</dbReference>
<dbReference type="SMART" id="SM00347">
    <property type="entry name" value="HTH_MARR"/>
    <property type="match status" value="1"/>
</dbReference>
<gene>
    <name evidence="3" type="ORF">GCM10023171_27160</name>
</gene>
<dbReference type="PROSITE" id="PS50995">
    <property type="entry name" value="HTH_MARR_2"/>
    <property type="match status" value="1"/>
</dbReference>